<proteinExistence type="predicted"/>
<comment type="caution">
    <text evidence="1">The sequence shown here is derived from an EMBL/GenBank/DDBJ whole genome shotgun (WGS) entry which is preliminary data.</text>
</comment>
<organism evidence="1">
    <name type="scientific">Lyngbya confervoides BDU141951</name>
    <dbReference type="NCBI Taxonomy" id="1574623"/>
    <lineage>
        <taxon>Bacteria</taxon>
        <taxon>Bacillati</taxon>
        <taxon>Cyanobacteriota</taxon>
        <taxon>Cyanophyceae</taxon>
        <taxon>Oscillatoriophycideae</taxon>
        <taxon>Oscillatoriales</taxon>
        <taxon>Microcoleaceae</taxon>
        <taxon>Lyngbya</taxon>
    </lineage>
</organism>
<evidence type="ECO:0000313" key="1">
    <source>
        <dbReference type="EMBL" id="NEV65874.1"/>
    </source>
</evidence>
<accession>A0A0C1VE46</accession>
<gene>
    <name evidence="1" type="ORF">QQ91_001950</name>
</gene>
<reference evidence="1" key="1">
    <citation type="submission" date="2014-11" db="EMBL/GenBank/DDBJ databases">
        <authorList>
            <person name="Malar M.C."/>
            <person name="Sen D."/>
            <person name="Tripathy S."/>
        </authorList>
    </citation>
    <scope>NUCLEOTIDE SEQUENCE</scope>
    <source>
        <strain evidence="1">BDU141951</strain>
    </source>
</reference>
<sequence length="110" mass="12649">MTSVLVLQKFTETELRLVAETGRPPEYEIFMAIADRVGWDLRGNPVYVRTPEGEEVLRKTTRNVTTRNAKGEVIEIAKEVEEAIVDDQLPAVTQLFENWLAQKTPRWLHV</sequence>
<dbReference type="AlphaFoldDB" id="A0A0C1VE46"/>
<reference evidence="1" key="2">
    <citation type="journal article" date="2015" name="Genome Announc.">
        <title>Draft Genome Sequence of Filamentous Marine Cyanobacterium Lyngbya confervoides Strain BDU141951.</title>
        <authorList>
            <person name="Chandrababunaidu M.M."/>
            <person name="Sen D."/>
            <person name="Tripathy S."/>
        </authorList>
    </citation>
    <scope>NUCLEOTIDE SEQUENCE</scope>
    <source>
        <strain evidence="1">BDU141951</strain>
    </source>
</reference>
<protein>
    <submittedName>
        <fullName evidence="1">Uncharacterized protein</fullName>
    </submittedName>
</protein>
<reference evidence="1" key="3">
    <citation type="submission" date="2020-02" db="EMBL/GenBank/DDBJ databases">
        <authorList>
            <person name="Sarangi A.N."/>
            <person name="Ghosh S."/>
            <person name="Mukherjee M."/>
            <person name="Tripathy S."/>
        </authorList>
    </citation>
    <scope>NUCLEOTIDE SEQUENCE</scope>
    <source>
        <strain evidence="1">BDU141951</strain>
    </source>
</reference>
<name>A0A0C1VE46_9CYAN</name>
<dbReference type="EMBL" id="JTHE02000002">
    <property type="protein sequence ID" value="NEV65874.1"/>
    <property type="molecule type" value="Genomic_DNA"/>
</dbReference>